<proteinExistence type="predicted"/>
<feature type="transmembrane region" description="Helical" evidence="2">
    <location>
        <begin position="32"/>
        <end position="48"/>
    </location>
</feature>
<dbReference type="EMBL" id="ASAD01000007">
    <property type="protein sequence ID" value="EON93271.1"/>
    <property type="molecule type" value="Genomic_DNA"/>
</dbReference>
<dbReference type="Proteomes" id="UP000016540">
    <property type="component" value="Unassembled WGS sequence"/>
</dbReference>
<dbReference type="eggNOG" id="COG0810">
    <property type="taxonomic scope" value="Bacteria"/>
</dbReference>
<name>R8B3Y3_9GAMM</name>
<feature type="compositionally biased region" description="Polar residues" evidence="1">
    <location>
        <begin position="163"/>
        <end position="192"/>
    </location>
</feature>
<sequence length="317" mass="33793">MTTLTTTPYDFALPWDASAEEDSRFKRILKRLGLLFLLFALVFPWLPLPEIEREEKERIPPALAKVLVEQRKVAPPPPPPEPVKEEVSEQPKPKKETAPKPAPRKEVQAARKKVSTMGVAAFSDELSSLRSSVDVAKLQARNTNVATGAAARAARSILGATSATKTSGGVNSSEMNSTGTGTQLASHSSTAVESPIGGGTGGTGVGGGSGSGGGSHRSTVDGGRDMESIRRVFEQHKGAIYALYNRALRSNPNVKGKFVFHIVIQPNGSISSIKLVDSQLGDKTLETKLLARIQMISFGPEDVAATPVNYKFDFMPG</sequence>
<feature type="region of interest" description="Disordered" evidence="1">
    <location>
        <begin position="70"/>
        <end position="111"/>
    </location>
</feature>
<evidence type="ECO:0000313" key="4">
    <source>
        <dbReference type="Proteomes" id="UP000016540"/>
    </source>
</evidence>
<dbReference type="OrthoDB" id="7057177at2"/>
<evidence type="ECO:0000313" key="3">
    <source>
        <dbReference type="EMBL" id="EON93271.1"/>
    </source>
</evidence>
<feature type="compositionally biased region" description="Basic and acidic residues" evidence="1">
    <location>
        <begin position="82"/>
        <end position="109"/>
    </location>
</feature>
<feature type="region of interest" description="Disordered" evidence="1">
    <location>
        <begin position="163"/>
        <end position="223"/>
    </location>
</feature>
<keyword evidence="2" id="KW-1133">Transmembrane helix</keyword>
<keyword evidence="2" id="KW-0812">Transmembrane</keyword>
<keyword evidence="2" id="KW-0472">Membrane</keyword>
<gene>
    <name evidence="3" type="ORF">MARLIPOL_04535</name>
</gene>
<dbReference type="RefSeq" id="WP_012136906.1">
    <property type="nucleotide sequence ID" value="NZ_KE007306.1"/>
</dbReference>
<comment type="caution">
    <text evidence="3">The sequence shown here is derived from an EMBL/GenBank/DDBJ whole genome shotgun (WGS) entry which is preliminary data.</text>
</comment>
<reference evidence="3 4" key="1">
    <citation type="journal article" date="2013" name="Genome Announc.">
        <title>Draft Genome Sequence of the Moderately Halophilic Bacterium Marinobacter lipolyticus Strain SM19.</title>
        <authorList>
            <person name="Papke R.T."/>
            <person name="de la Haba R.R."/>
            <person name="Infante-Dominguez C."/>
            <person name="Perez D."/>
            <person name="Sanchez-Porro C."/>
            <person name="Lapierre P."/>
            <person name="Ventosa A."/>
        </authorList>
    </citation>
    <scope>NUCLEOTIDE SEQUENCE [LARGE SCALE GENOMIC DNA]</scope>
    <source>
        <strain evidence="3 4">SM19</strain>
    </source>
</reference>
<dbReference type="AlphaFoldDB" id="R8B3Y3"/>
<dbReference type="InterPro" id="IPR049806">
    <property type="entry name" value="MasK-like_C"/>
</dbReference>
<dbReference type="HOGENOM" id="CLU_074088_0_0_6"/>
<dbReference type="NCBIfam" id="NF033768">
    <property type="entry name" value="myxo_SS_tail"/>
    <property type="match status" value="1"/>
</dbReference>
<evidence type="ECO:0000256" key="2">
    <source>
        <dbReference type="SAM" id="Phobius"/>
    </source>
</evidence>
<protein>
    <submittedName>
        <fullName evidence="3">TonB family C-terminal domain-containing protein</fullName>
    </submittedName>
</protein>
<feature type="compositionally biased region" description="Gly residues" evidence="1">
    <location>
        <begin position="196"/>
        <end position="215"/>
    </location>
</feature>
<dbReference type="PATRIC" id="fig|1318628.3.peg.900"/>
<organism evidence="3 4">
    <name type="scientific">Marinobacter lipolyticus SM19</name>
    <dbReference type="NCBI Taxonomy" id="1318628"/>
    <lineage>
        <taxon>Bacteria</taxon>
        <taxon>Pseudomonadati</taxon>
        <taxon>Pseudomonadota</taxon>
        <taxon>Gammaproteobacteria</taxon>
        <taxon>Pseudomonadales</taxon>
        <taxon>Marinobacteraceae</taxon>
        <taxon>Marinobacter</taxon>
    </lineage>
</organism>
<dbReference type="STRING" id="1318628.MARLIPOL_04535"/>
<keyword evidence="4" id="KW-1185">Reference proteome</keyword>
<evidence type="ECO:0000256" key="1">
    <source>
        <dbReference type="SAM" id="MobiDB-lite"/>
    </source>
</evidence>
<accession>R8B3Y3</accession>